<name>A0A9D1IKP3_9BACT</name>
<dbReference type="Proteomes" id="UP000824076">
    <property type="component" value="Unassembled WGS sequence"/>
</dbReference>
<dbReference type="PANTHER" id="PTHR30441">
    <property type="entry name" value="DUF748 DOMAIN-CONTAINING PROTEIN"/>
    <property type="match status" value="1"/>
</dbReference>
<accession>A0A9D1IKP3</accession>
<reference evidence="2" key="2">
    <citation type="journal article" date="2021" name="PeerJ">
        <title>Extensive microbial diversity within the chicken gut microbiome revealed by metagenomics and culture.</title>
        <authorList>
            <person name="Gilroy R."/>
            <person name="Ravi A."/>
            <person name="Getino M."/>
            <person name="Pursley I."/>
            <person name="Horton D.L."/>
            <person name="Alikhan N.F."/>
            <person name="Baker D."/>
            <person name="Gharbi K."/>
            <person name="Hall N."/>
            <person name="Watson M."/>
            <person name="Adriaenssens E.M."/>
            <person name="Foster-Nyarko E."/>
            <person name="Jarju S."/>
            <person name="Secka A."/>
            <person name="Antonio M."/>
            <person name="Oren A."/>
            <person name="Chaudhuri R.R."/>
            <person name="La Ragione R."/>
            <person name="Hildebrand F."/>
            <person name="Pallen M.J."/>
        </authorList>
    </citation>
    <scope>NUCLEOTIDE SEQUENCE</scope>
    <source>
        <strain evidence="2">17073</strain>
    </source>
</reference>
<dbReference type="GO" id="GO:0090313">
    <property type="term" value="P:regulation of protein targeting to membrane"/>
    <property type="evidence" value="ECO:0007669"/>
    <property type="project" value="TreeGrafter"/>
</dbReference>
<evidence type="ECO:0000256" key="1">
    <source>
        <dbReference type="SAM" id="Phobius"/>
    </source>
</evidence>
<protein>
    <recommendedName>
        <fullName evidence="4">AsmA family protein</fullName>
    </recommendedName>
</protein>
<dbReference type="PANTHER" id="PTHR30441:SF8">
    <property type="entry name" value="DUF748 DOMAIN-CONTAINING PROTEIN"/>
    <property type="match status" value="1"/>
</dbReference>
<feature type="transmembrane region" description="Helical" evidence="1">
    <location>
        <begin position="12"/>
        <end position="34"/>
    </location>
</feature>
<feature type="non-terminal residue" evidence="2">
    <location>
        <position position="999"/>
    </location>
</feature>
<evidence type="ECO:0000313" key="3">
    <source>
        <dbReference type="Proteomes" id="UP000824076"/>
    </source>
</evidence>
<keyword evidence="1" id="KW-0812">Transmembrane</keyword>
<organism evidence="2 3">
    <name type="scientific">Candidatus Limisoma intestinavium</name>
    <dbReference type="NCBI Taxonomy" id="2840856"/>
    <lineage>
        <taxon>Bacteria</taxon>
        <taxon>Pseudomonadati</taxon>
        <taxon>Bacteroidota</taxon>
        <taxon>Bacteroidia</taxon>
        <taxon>Bacteroidales</taxon>
        <taxon>Candidatus Limisoma</taxon>
    </lineage>
</organism>
<keyword evidence="1" id="KW-1133">Transmembrane helix</keyword>
<sequence length="999" mass="111976">MPKWLRRTLKTVAWTIGSFITLVVVVLCLIVWILTPPRLTPIVESVANDYLNAEVSIGRAELTIWKTFPYMVIDLQKVDVKSKALNGYKGSLPAGSDSLLSVGKVHASFNIAEIPLMKFNIRNILIDEPRINVVIASDSLSNLDIFPPSEEKEEGPSPFIINSLVVNKFQITNNRGITYTDMRDSTYARIDTKTISLDYETDRFYSFLFDGDVHFKSPARQINQSIPIYIKGAALWNIKDPTHCVVRNLNLNVADIPVTLDTDMRFDSVLAVNSLNIAVGPIVFDKVFRHVPANYRYGLDAFKTNFSASAKFTLAAPYKLTGRYYPTFKAELTIPDCYVTNQKKGTRINEFGIAANLDFNGLMPNQSTLSIRKILLDGFGIHLNVSGTADHLLNDPNINAKITGNVDLATVLRLLPQEFPFRLAGEVEMGTDLKFALSDLSVNTFQRMKVNGIVKMRNIRYTVPSDSLLFFARSSAIRFGTDNEFNGPDNQIKNVLMASVSMDSVILAQPGLRLAANGFKAGIGSVGDMESLLDSTQLTPIGARISLDKLAMFSLLDSSRIRLNGIQTDASIRRFGKSGRLPLLTFGIDAKRISYSDPMTFLSLRNGDIKLSANIKPQRQRRRIMARIDSICKRHPELPRDSVVARYLRRYHTNIAANEITSSDEFIDLSVDNELQRLFRQWDMRGFIKAEQGRLFTPYFPLRNELKDLDMSFSTKKFDLHSLTFRTGKSDLNLKGEINNISDAMLGSKRKPLTLVLYAFSDTLDANQIMAAIYRGNRFANSSDKSSFSFNTVENENQVEDMVEQSSDETDTTRYAILIPKNIVLDVNLLNKNAYYTDFKLSDLHSSIKMNNGVLNLRDLSGKSADGNLKLDLVYASADRNDIGMGLYLDLRDINVGRFMKLMPGIDTIMPMLKGVDGVINARLAATTKIDSLMNVMLPTTNAVLDIDGKNLVLLDSETFRQIAKLLRFKNKERNLIDSLAVQAAVYDSQLDVYPFILK</sequence>
<comment type="caution">
    <text evidence="2">The sequence shown here is derived from an EMBL/GenBank/DDBJ whole genome shotgun (WGS) entry which is preliminary data.</text>
</comment>
<keyword evidence="1" id="KW-0472">Membrane</keyword>
<reference evidence="2" key="1">
    <citation type="submission" date="2020-10" db="EMBL/GenBank/DDBJ databases">
        <authorList>
            <person name="Gilroy R."/>
        </authorList>
    </citation>
    <scope>NUCLEOTIDE SEQUENCE</scope>
    <source>
        <strain evidence="2">17073</strain>
    </source>
</reference>
<dbReference type="EMBL" id="DVMS01000046">
    <property type="protein sequence ID" value="HIU38386.1"/>
    <property type="molecule type" value="Genomic_DNA"/>
</dbReference>
<evidence type="ECO:0000313" key="2">
    <source>
        <dbReference type="EMBL" id="HIU38386.1"/>
    </source>
</evidence>
<evidence type="ECO:0008006" key="4">
    <source>
        <dbReference type="Google" id="ProtNLM"/>
    </source>
</evidence>
<gene>
    <name evidence="2" type="ORF">IAD18_01820</name>
</gene>
<dbReference type="InterPro" id="IPR052894">
    <property type="entry name" value="AsmA-related"/>
</dbReference>
<dbReference type="AlphaFoldDB" id="A0A9D1IKP3"/>
<proteinExistence type="predicted"/>
<dbReference type="GO" id="GO:0005886">
    <property type="term" value="C:plasma membrane"/>
    <property type="evidence" value="ECO:0007669"/>
    <property type="project" value="TreeGrafter"/>
</dbReference>